<evidence type="ECO:0000313" key="3">
    <source>
        <dbReference type="Proteomes" id="UP000199045"/>
    </source>
</evidence>
<name>A0A1G8D6T5_CHIFI</name>
<dbReference type="InterPro" id="IPR013022">
    <property type="entry name" value="Xyl_isomerase-like_TIM-brl"/>
</dbReference>
<dbReference type="Gene3D" id="3.20.20.150">
    <property type="entry name" value="Divalent-metal-dependent TIM barrel enzymes"/>
    <property type="match status" value="1"/>
</dbReference>
<reference evidence="2 3" key="1">
    <citation type="submission" date="2016-10" db="EMBL/GenBank/DDBJ databases">
        <authorList>
            <person name="de Groot N.N."/>
        </authorList>
    </citation>
    <scope>NUCLEOTIDE SEQUENCE [LARGE SCALE GENOMIC DNA]</scope>
    <source>
        <strain evidence="2 3">DSM 527</strain>
    </source>
</reference>
<dbReference type="PANTHER" id="PTHR12110:SF41">
    <property type="entry name" value="INOSOSE DEHYDRATASE"/>
    <property type="match status" value="1"/>
</dbReference>
<feature type="domain" description="Xylose isomerase-like TIM barrel" evidence="1">
    <location>
        <begin position="56"/>
        <end position="285"/>
    </location>
</feature>
<dbReference type="InterPro" id="IPR050312">
    <property type="entry name" value="IolE/XylAMocC-like"/>
</dbReference>
<dbReference type="PROSITE" id="PS51318">
    <property type="entry name" value="TAT"/>
    <property type="match status" value="1"/>
</dbReference>
<dbReference type="RefSeq" id="WP_089838487.1">
    <property type="nucleotide sequence ID" value="NZ_FNBN01000014.1"/>
</dbReference>
<evidence type="ECO:0000313" key="2">
    <source>
        <dbReference type="EMBL" id="SDH53253.1"/>
    </source>
</evidence>
<protein>
    <submittedName>
        <fullName evidence="2">Sugar phosphate isomerase/epimerase</fullName>
    </submittedName>
</protein>
<dbReference type="Pfam" id="PF01261">
    <property type="entry name" value="AP_endonuc_2"/>
    <property type="match status" value="1"/>
</dbReference>
<dbReference type="Proteomes" id="UP000199045">
    <property type="component" value="Unassembled WGS sequence"/>
</dbReference>
<dbReference type="PANTHER" id="PTHR12110">
    <property type="entry name" value="HYDROXYPYRUVATE ISOMERASE"/>
    <property type="match status" value="1"/>
</dbReference>
<dbReference type="InterPro" id="IPR036237">
    <property type="entry name" value="Xyl_isomerase-like_sf"/>
</dbReference>
<evidence type="ECO:0000259" key="1">
    <source>
        <dbReference type="Pfam" id="PF01261"/>
    </source>
</evidence>
<dbReference type="EMBL" id="FNBN01000014">
    <property type="protein sequence ID" value="SDH53253.1"/>
    <property type="molecule type" value="Genomic_DNA"/>
</dbReference>
<proteinExistence type="predicted"/>
<organism evidence="2 3">
    <name type="scientific">Chitinophaga filiformis</name>
    <name type="common">Myxococcus filiformis</name>
    <name type="synonym">Flexibacter filiformis</name>
    <dbReference type="NCBI Taxonomy" id="104663"/>
    <lineage>
        <taxon>Bacteria</taxon>
        <taxon>Pseudomonadati</taxon>
        <taxon>Bacteroidota</taxon>
        <taxon>Chitinophagia</taxon>
        <taxon>Chitinophagales</taxon>
        <taxon>Chitinophagaceae</taxon>
        <taxon>Chitinophaga</taxon>
    </lineage>
</organism>
<accession>A0A1G8D6T5</accession>
<dbReference type="STRING" id="104663.SAMN04488121_1144"/>
<keyword evidence="2" id="KW-0413">Isomerase</keyword>
<dbReference type="OrthoDB" id="9798407at2"/>
<dbReference type="AlphaFoldDB" id="A0A1G8D6T5"/>
<sequence length="324" mass="36208">MSSRRQFMQQAGLIAAGVMINPSGIFSRARENTVNKIGIQLYTLRDQLAKDVKTTIEKVAQTGYSHVETFYGYKAPDQKEQFWGLDPKGLKALLKDNNLATHSGHYQLNDYLTRGKGSDEALKVQLGIANELGQQYLVVPVPPVGLWDKMTADDYKFIAEQLNKAGELAKKSGLKIGYHNHYWEFRQLPDVKASGYELMLKGTDPSLVTFELDLFWAIKADVDPVALFKKYPGRFSMWHVKDIDKSATEKIAGGDADHKTAMEILPHVKFAEVGTGAVDFKDIFANASLAGVKYAFVEQDKITIDPFESIKKSYGYVKSNLLKA</sequence>
<dbReference type="SUPFAM" id="SSF51658">
    <property type="entry name" value="Xylose isomerase-like"/>
    <property type="match status" value="1"/>
</dbReference>
<dbReference type="GO" id="GO:0016853">
    <property type="term" value="F:isomerase activity"/>
    <property type="evidence" value="ECO:0007669"/>
    <property type="project" value="UniProtKB-KW"/>
</dbReference>
<dbReference type="InterPro" id="IPR006311">
    <property type="entry name" value="TAT_signal"/>
</dbReference>
<gene>
    <name evidence="2" type="ORF">SAMN04488121_1144</name>
</gene>